<comment type="subunit">
    <text evidence="2">Heterotetramer consisting of two non-identical subunits: a beta subunit (TrpG) and a large alpha subunit (TrpE).</text>
</comment>
<evidence type="ECO:0000259" key="9">
    <source>
        <dbReference type="Pfam" id="PF00425"/>
    </source>
</evidence>
<dbReference type="Gene3D" id="3.60.120.10">
    <property type="entry name" value="Anthranilate synthase"/>
    <property type="match status" value="1"/>
</dbReference>
<evidence type="ECO:0000259" key="10">
    <source>
        <dbReference type="Pfam" id="PF04715"/>
    </source>
</evidence>
<dbReference type="PRINTS" id="PR00095">
    <property type="entry name" value="ANTSNTHASEI"/>
</dbReference>
<evidence type="ECO:0000256" key="5">
    <source>
        <dbReference type="ARBA" id="ARBA00022842"/>
    </source>
</evidence>
<dbReference type="Proteomes" id="UP000621436">
    <property type="component" value="Unassembled WGS sequence"/>
</dbReference>
<dbReference type="InterPro" id="IPR019999">
    <property type="entry name" value="Anth_synth_I-like"/>
</dbReference>
<accession>A0A931AWA7</accession>
<dbReference type="SUPFAM" id="SSF56322">
    <property type="entry name" value="ADC synthase"/>
    <property type="match status" value="1"/>
</dbReference>
<dbReference type="InterPro" id="IPR015890">
    <property type="entry name" value="Chorismate_C"/>
</dbReference>
<keyword evidence="6" id="KW-0456">Lyase</keyword>
<dbReference type="InterPro" id="IPR005801">
    <property type="entry name" value="ADC_synthase"/>
</dbReference>
<evidence type="ECO:0000313" key="11">
    <source>
        <dbReference type="EMBL" id="MBF8437266.1"/>
    </source>
</evidence>
<name>A0A931AWA7_9FIRM</name>
<reference evidence="11" key="1">
    <citation type="submission" date="2020-11" db="EMBL/GenBank/DDBJ databases">
        <title>Halonatronomonas betainensis gen. nov., sp. nov. a novel haloalkaliphilic representative of the family Halanaerobiacae capable of betaine degradation.</title>
        <authorList>
            <person name="Boltyanskaya Y."/>
            <person name="Kevbrin V."/>
            <person name="Detkova E."/>
            <person name="Grouzdev D.S."/>
            <person name="Koziaeva V."/>
            <person name="Zhilina T."/>
        </authorList>
    </citation>
    <scope>NUCLEOTIDE SEQUENCE</scope>
    <source>
        <strain evidence="11">Z-7014</strain>
    </source>
</reference>
<evidence type="ECO:0000256" key="4">
    <source>
        <dbReference type="ARBA" id="ARBA00022723"/>
    </source>
</evidence>
<dbReference type="PANTHER" id="PTHR11236">
    <property type="entry name" value="AMINOBENZOATE/ANTHRANILATE SYNTHASE"/>
    <property type="match status" value="1"/>
</dbReference>
<evidence type="ECO:0000256" key="7">
    <source>
        <dbReference type="ARBA" id="ARBA00025634"/>
    </source>
</evidence>
<evidence type="ECO:0000313" key="12">
    <source>
        <dbReference type="Proteomes" id="UP000621436"/>
    </source>
</evidence>
<comment type="function">
    <text evidence="7">Part of a heterotetrameric complex that catalyzes the two-step biosynthesis of anthranilate, an intermediate in the biosynthesis of L-tryptophan. In the first step, the glutamine-binding beta subunit (TrpG) of anthranilate synthase (AS) provides the glutamine amidotransferase activity which generates ammonia as a substrate that, along with chorismate, is used in the second step, catalyzed by the large alpha subunit of AS (TrpE) to produce anthranilate. In the absence of TrpG, TrpE can synthesize anthranilate directly from chorismate and high concentrations of ammonia.</text>
</comment>
<keyword evidence="4" id="KW-0479">Metal-binding</keyword>
<gene>
    <name evidence="11" type="ORF">I0Q91_09265</name>
</gene>
<evidence type="ECO:0000256" key="1">
    <source>
        <dbReference type="ARBA" id="ARBA00001946"/>
    </source>
</evidence>
<evidence type="ECO:0000256" key="8">
    <source>
        <dbReference type="ARBA" id="ARBA00047683"/>
    </source>
</evidence>
<organism evidence="11 12">
    <name type="scientific">Halonatronomonas betaini</name>
    <dbReference type="NCBI Taxonomy" id="2778430"/>
    <lineage>
        <taxon>Bacteria</taxon>
        <taxon>Bacillati</taxon>
        <taxon>Bacillota</taxon>
        <taxon>Clostridia</taxon>
        <taxon>Halanaerobiales</taxon>
        <taxon>Halarsenatibacteraceae</taxon>
        <taxon>Halonatronomonas</taxon>
    </lineage>
</organism>
<keyword evidence="5" id="KW-0460">Magnesium</keyword>
<feature type="domain" description="Anthranilate synthase component I N-terminal" evidence="10">
    <location>
        <begin position="26"/>
        <end position="165"/>
    </location>
</feature>
<feature type="domain" description="Chorismate-utilising enzyme C-terminal" evidence="9">
    <location>
        <begin position="236"/>
        <end position="488"/>
    </location>
</feature>
<evidence type="ECO:0000256" key="6">
    <source>
        <dbReference type="ARBA" id="ARBA00023239"/>
    </source>
</evidence>
<dbReference type="GO" id="GO:0046872">
    <property type="term" value="F:metal ion binding"/>
    <property type="evidence" value="ECO:0007669"/>
    <property type="project" value="UniProtKB-KW"/>
</dbReference>
<comment type="caution">
    <text evidence="11">The sequence shown here is derived from an EMBL/GenBank/DDBJ whole genome shotgun (WGS) entry which is preliminary data.</text>
</comment>
<dbReference type="GO" id="GO:0004049">
    <property type="term" value="F:anthranilate synthase activity"/>
    <property type="evidence" value="ECO:0007669"/>
    <property type="project" value="UniProtKB-EC"/>
</dbReference>
<dbReference type="AlphaFoldDB" id="A0A931AWA7"/>
<dbReference type="InterPro" id="IPR006805">
    <property type="entry name" value="Anth_synth_I_N"/>
</dbReference>
<comment type="cofactor">
    <cofactor evidence="1">
        <name>Mg(2+)</name>
        <dbReference type="ChEBI" id="CHEBI:18420"/>
    </cofactor>
</comment>
<keyword evidence="12" id="KW-1185">Reference proteome</keyword>
<dbReference type="PANTHER" id="PTHR11236:SF48">
    <property type="entry name" value="ISOCHORISMATE SYNTHASE MENF"/>
    <property type="match status" value="1"/>
</dbReference>
<dbReference type="GO" id="GO:0000162">
    <property type="term" value="P:L-tryptophan biosynthetic process"/>
    <property type="evidence" value="ECO:0007669"/>
    <property type="project" value="TreeGrafter"/>
</dbReference>
<dbReference type="Pfam" id="PF04715">
    <property type="entry name" value="Anth_synt_I_N"/>
    <property type="match status" value="1"/>
</dbReference>
<comment type="catalytic activity">
    <reaction evidence="8">
        <text>chorismate + L-glutamine = anthranilate + pyruvate + L-glutamate + H(+)</text>
        <dbReference type="Rhea" id="RHEA:21732"/>
        <dbReference type="ChEBI" id="CHEBI:15361"/>
        <dbReference type="ChEBI" id="CHEBI:15378"/>
        <dbReference type="ChEBI" id="CHEBI:16567"/>
        <dbReference type="ChEBI" id="CHEBI:29748"/>
        <dbReference type="ChEBI" id="CHEBI:29985"/>
        <dbReference type="ChEBI" id="CHEBI:58359"/>
        <dbReference type="EC" id="4.1.3.27"/>
    </reaction>
</comment>
<evidence type="ECO:0000256" key="2">
    <source>
        <dbReference type="ARBA" id="ARBA00011575"/>
    </source>
</evidence>
<evidence type="ECO:0000256" key="3">
    <source>
        <dbReference type="ARBA" id="ARBA00020653"/>
    </source>
</evidence>
<dbReference type="EMBL" id="JADPIE010000005">
    <property type="protein sequence ID" value="MBF8437266.1"/>
    <property type="molecule type" value="Genomic_DNA"/>
</dbReference>
<dbReference type="RefSeq" id="WP_270454233.1">
    <property type="nucleotide sequence ID" value="NZ_JADPIE010000005.1"/>
</dbReference>
<sequence>MLKLKEYLELAEEYNIIPIYQEIIADTETPISLYQKLSGQKEYSYLLESTENDRYSFIGLEPAAIYRNYNDTIEITRNGSTVTKDQDFIEYLQDYLAEIKVYQREELPPFTGGFVGYFNYEMIEKWEDIYHKEPGKELMKGDKPLSLLVETQVIVACDHLNNRVKIINNLKVSESLSLTEKKEIYSQGISEIERVKALIDSPVPDTKNLKANSPAKSPEATGNAGQFNLKSNIEQVEFQEMVKRAKEHIIEGDIFQIVLSQKFSVKNQIPPFNIYRALRSTNPSPYSFYLNFPEIKIIGSSPEVLVRVRDRQVMTRPLAGTRPRGSNKKEDLNLAADLKSDEKERSEHTMLLDLGRNDLSRIAAPGTVEVTELMEVEYFSRVMHLVSQVEAELKPGYDSLDALKANFPAGTVSGAPKIKAVELIDNIEKEARGVYAGTVAYLSFNGNLDSCITIRTFSLEDGILNLQVGAGIVADSDPATEYQETLNKGQALFEALKIATGGGDFDLSNR</sequence>
<dbReference type="Pfam" id="PF00425">
    <property type="entry name" value="Chorismate_bind"/>
    <property type="match status" value="1"/>
</dbReference>
<protein>
    <recommendedName>
        <fullName evidence="3">Anthranilate synthase component 1</fullName>
    </recommendedName>
</protein>
<proteinExistence type="predicted"/>